<feature type="domain" description="Fe-containing alcohol dehydrogenase-like C-terminal" evidence="3">
    <location>
        <begin position="185"/>
        <end position="324"/>
    </location>
</feature>
<evidence type="ECO:0000256" key="1">
    <source>
        <dbReference type="ARBA" id="ARBA00023002"/>
    </source>
</evidence>
<dbReference type="InterPro" id="IPR001670">
    <property type="entry name" value="ADH_Fe/GldA"/>
</dbReference>
<dbReference type="Gene3D" id="3.40.50.1970">
    <property type="match status" value="1"/>
</dbReference>
<dbReference type="InterPro" id="IPR056798">
    <property type="entry name" value="ADH_Fe_C"/>
</dbReference>
<protein>
    <submittedName>
        <fullName evidence="4">Alcohol dehydrogenase, class IV</fullName>
    </submittedName>
</protein>
<organism evidence="4 5">
    <name type="scientific">Propionispira arboris</name>
    <dbReference type="NCBI Taxonomy" id="84035"/>
    <lineage>
        <taxon>Bacteria</taxon>
        <taxon>Bacillati</taxon>
        <taxon>Bacillota</taxon>
        <taxon>Negativicutes</taxon>
        <taxon>Selenomonadales</taxon>
        <taxon>Selenomonadaceae</taxon>
        <taxon>Propionispira</taxon>
    </lineage>
</organism>
<evidence type="ECO:0000259" key="3">
    <source>
        <dbReference type="Pfam" id="PF25137"/>
    </source>
</evidence>
<keyword evidence="5" id="KW-1185">Reference proteome</keyword>
<evidence type="ECO:0000313" key="5">
    <source>
        <dbReference type="Proteomes" id="UP000199662"/>
    </source>
</evidence>
<evidence type="ECO:0000259" key="2">
    <source>
        <dbReference type="Pfam" id="PF00465"/>
    </source>
</evidence>
<dbReference type="SUPFAM" id="SSF56796">
    <property type="entry name" value="Dehydroquinate synthase-like"/>
    <property type="match status" value="1"/>
</dbReference>
<reference evidence="4 5" key="1">
    <citation type="submission" date="2016-10" db="EMBL/GenBank/DDBJ databases">
        <authorList>
            <person name="de Groot N.N."/>
        </authorList>
    </citation>
    <scope>NUCLEOTIDE SEQUENCE [LARGE SCALE GENOMIC DNA]</scope>
    <source>
        <strain evidence="4 5">DSM 2179</strain>
    </source>
</reference>
<dbReference type="STRING" id="84035.SAMN05660742_1158"/>
<dbReference type="PANTHER" id="PTHR11496">
    <property type="entry name" value="ALCOHOL DEHYDROGENASE"/>
    <property type="match status" value="1"/>
</dbReference>
<evidence type="ECO:0000313" key="4">
    <source>
        <dbReference type="EMBL" id="SEJ72548.1"/>
    </source>
</evidence>
<dbReference type="AlphaFoldDB" id="A0A1H7B521"/>
<name>A0A1H7B521_9FIRM</name>
<dbReference type="Pfam" id="PF25137">
    <property type="entry name" value="ADH_Fe_C"/>
    <property type="match status" value="1"/>
</dbReference>
<sequence length="367" mass="39870">MFRFALPTKIIFGKKCVKEHAAELLTLGKKAFIVTGKYSAKLNGSLLDVQEALESIGISYILFDQITSNPTIDQVRTAAQIAREKKVDFIIGIGGGSPLDAAKAIAVLATNELDDQQLFTGPYAQPFLPVAAVPTTAGTGSEVTQYSILSNANLETKTSIAHSGIFPKLAFLDARYTTKLPKRVTIHTAVDALSHSLEGYLSVKANTFSNIFAEKSLHLLGECLPYISKDPTLQIREKLLYASMLGGIVIAHTGTTAVHSMGYSLTYFKGIDHGRANGLLLAEYLRYLDVSYHEKIQSILQILQMKTIDEFAAKMHHLLGETDTITAAEVKLFSEKAAGAANISNTLLPPTEQDLAAMFQKSLKFVS</sequence>
<dbReference type="Pfam" id="PF00465">
    <property type="entry name" value="Fe-ADH"/>
    <property type="match status" value="1"/>
</dbReference>
<dbReference type="RefSeq" id="WP_091832985.1">
    <property type="nucleotide sequence ID" value="NZ_FNZK01000015.1"/>
</dbReference>
<proteinExistence type="predicted"/>
<gene>
    <name evidence="4" type="ORF">SAMN05660742_1158</name>
</gene>
<dbReference type="InterPro" id="IPR018211">
    <property type="entry name" value="ADH_Fe_CS"/>
</dbReference>
<feature type="domain" description="Alcohol dehydrogenase iron-type/glycerol dehydrogenase GldA" evidence="2">
    <location>
        <begin position="7"/>
        <end position="173"/>
    </location>
</feature>
<accession>A0A1H7B521</accession>
<dbReference type="PANTHER" id="PTHR11496:SF103">
    <property type="entry name" value="DEHYDROGENASE, PUTATIVE-RELATED"/>
    <property type="match status" value="1"/>
</dbReference>
<dbReference type="GO" id="GO:0004022">
    <property type="term" value="F:alcohol dehydrogenase (NAD+) activity"/>
    <property type="evidence" value="ECO:0007669"/>
    <property type="project" value="TreeGrafter"/>
</dbReference>
<dbReference type="CDD" id="cd08181">
    <property type="entry name" value="PPD-like"/>
    <property type="match status" value="1"/>
</dbReference>
<dbReference type="EMBL" id="FNZK01000015">
    <property type="protein sequence ID" value="SEJ72548.1"/>
    <property type="molecule type" value="Genomic_DNA"/>
</dbReference>
<dbReference type="GO" id="GO:0046872">
    <property type="term" value="F:metal ion binding"/>
    <property type="evidence" value="ECO:0007669"/>
    <property type="project" value="InterPro"/>
</dbReference>
<dbReference type="Gene3D" id="1.20.1090.10">
    <property type="entry name" value="Dehydroquinate synthase-like - alpha domain"/>
    <property type="match status" value="1"/>
</dbReference>
<dbReference type="InterPro" id="IPR039697">
    <property type="entry name" value="Alcohol_dehydrogenase_Fe"/>
</dbReference>
<dbReference type="PROSITE" id="PS00913">
    <property type="entry name" value="ADH_IRON_1"/>
    <property type="match status" value="1"/>
</dbReference>
<dbReference type="FunFam" id="3.40.50.1970:FF:000003">
    <property type="entry name" value="Alcohol dehydrogenase, iron-containing"/>
    <property type="match status" value="1"/>
</dbReference>
<keyword evidence="1" id="KW-0560">Oxidoreductase</keyword>
<dbReference type="Proteomes" id="UP000199662">
    <property type="component" value="Unassembled WGS sequence"/>
</dbReference>